<dbReference type="SUPFAM" id="SSF140376">
    <property type="entry name" value="ChaB-like"/>
    <property type="match status" value="1"/>
</dbReference>
<feature type="compositionally biased region" description="Basic and acidic residues" evidence="1">
    <location>
        <begin position="75"/>
        <end position="89"/>
    </location>
</feature>
<evidence type="ECO:0000313" key="3">
    <source>
        <dbReference type="EMBL" id="GAA3719183.1"/>
    </source>
</evidence>
<comment type="caution">
    <text evidence="3">The sequence shown here is derived from an EMBL/GenBank/DDBJ whole genome shotgun (WGS) entry which is preliminary data.</text>
</comment>
<dbReference type="Pfam" id="PF07498">
    <property type="entry name" value="Rho_N"/>
    <property type="match status" value="1"/>
</dbReference>
<feature type="domain" description="Rho termination factor-like N-terminal" evidence="2">
    <location>
        <begin position="104"/>
        <end position="132"/>
    </location>
</feature>
<dbReference type="RefSeq" id="WP_344814631.1">
    <property type="nucleotide sequence ID" value="NZ_BAAAYX010000030.1"/>
</dbReference>
<gene>
    <name evidence="3" type="ORF">GCM10022204_44170</name>
</gene>
<dbReference type="Pfam" id="PF06150">
    <property type="entry name" value="ChaB"/>
    <property type="match status" value="1"/>
</dbReference>
<dbReference type="Gene3D" id="1.10.1740.70">
    <property type="entry name" value="ChaB"/>
    <property type="match status" value="1"/>
</dbReference>
<evidence type="ECO:0000313" key="4">
    <source>
        <dbReference type="Proteomes" id="UP001500051"/>
    </source>
</evidence>
<feature type="region of interest" description="Disordered" evidence="1">
    <location>
        <begin position="1"/>
        <end position="28"/>
    </location>
</feature>
<feature type="compositionally biased region" description="Basic residues" evidence="1">
    <location>
        <begin position="1"/>
        <end position="10"/>
    </location>
</feature>
<protein>
    <submittedName>
        <fullName evidence="3">ChaB family protein</fullName>
    </submittedName>
</protein>
<dbReference type="InterPro" id="IPR011112">
    <property type="entry name" value="Rho-like_N"/>
</dbReference>
<dbReference type="EMBL" id="BAAAYX010000030">
    <property type="protein sequence ID" value="GAA3719183.1"/>
    <property type="molecule type" value="Genomic_DNA"/>
</dbReference>
<organism evidence="3 4">
    <name type="scientific">Microlunatus aurantiacus</name>
    <dbReference type="NCBI Taxonomy" id="446786"/>
    <lineage>
        <taxon>Bacteria</taxon>
        <taxon>Bacillati</taxon>
        <taxon>Actinomycetota</taxon>
        <taxon>Actinomycetes</taxon>
        <taxon>Propionibacteriales</taxon>
        <taxon>Propionibacteriaceae</taxon>
        <taxon>Microlunatus</taxon>
    </lineage>
</organism>
<dbReference type="Proteomes" id="UP001500051">
    <property type="component" value="Unassembled WGS sequence"/>
</dbReference>
<name>A0ABP7EIU4_9ACTN</name>
<feature type="region of interest" description="Disordered" evidence="1">
    <location>
        <begin position="56"/>
        <end position="102"/>
    </location>
</feature>
<accession>A0ABP7EIU4</accession>
<proteinExistence type="predicted"/>
<dbReference type="InterPro" id="IPR037205">
    <property type="entry name" value="ChaB_sf"/>
</dbReference>
<evidence type="ECO:0000256" key="1">
    <source>
        <dbReference type="SAM" id="MobiDB-lite"/>
    </source>
</evidence>
<evidence type="ECO:0000259" key="2">
    <source>
        <dbReference type="Pfam" id="PF07498"/>
    </source>
</evidence>
<keyword evidence="4" id="KW-1185">Reference proteome</keyword>
<reference evidence="4" key="1">
    <citation type="journal article" date="2019" name="Int. J. Syst. Evol. Microbiol.">
        <title>The Global Catalogue of Microorganisms (GCM) 10K type strain sequencing project: providing services to taxonomists for standard genome sequencing and annotation.</title>
        <authorList>
            <consortium name="The Broad Institute Genomics Platform"/>
            <consortium name="The Broad Institute Genome Sequencing Center for Infectious Disease"/>
            <person name="Wu L."/>
            <person name="Ma J."/>
        </authorList>
    </citation>
    <scope>NUCLEOTIDE SEQUENCE [LARGE SCALE GENOMIC DNA]</scope>
    <source>
        <strain evidence="4">JCM 16548</strain>
    </source>
</reference>
<sequence length="160" mass="17541">MPKTTKTGKPKKSELPGTLRRSGSKAQRTFTKAYDAAIDQYGDEKRAHQVAFAALKHTHEKVGDKWKKKPKGKKGPSDARAEGGRDTDRPTAGGVDANATKQHLYDLARQLDIAGRSSMTKAELVEALQKANDRQSARSRTTEASPKRAKKGSRKKDAQN</sequence>
<dbReference type="InterPro" id="IPR009317">
    <property type="entry name" value="ChaB"/>
</dbReference>
<feature type="region of interest" description="Disordered" evidence="1">
    <location>
        <begin position="125"/>
        <end position="160"/>
    </location>
</feature>